<keyword evidence="2" id="KW-1185">Reference proteome</keyword>
<dbReference type="KEGG" id="ibu:IB211_01758c"/>
<organism evidence="1 2">
    <name type="scientific">Intestinimonas butyriciproducens</name>
    <dbReference type="NCBI Taxonomy" id="1297617"/>
    <lineage>
        <taxon>Bacteria</taxon>
        <taxon>Bacillati</taxon>
        <taxon>Bacillota</taxon>
        <taxon>Clostridia</taxon>
        <taxon>Eubacteriales</taxon>
        <taxon>Intestinimonas</taxon>
    </lineage>
</organism>
<dbReference type="AlphaFoldDB" id="A0A0S2W498"/>
<reference evidence="2" key="2">
    <citation type="submission" date="2015-04" db="EMBL/GenBank/DDBJ databases">
        <title>A butyrogenic pathway from the amino acid lysine in a human gut commensal.</title>
        <authorList>
            <person name="de Vos W.M."/>
            <person name="Bui N.T.P."/>
            <person name="Plugge C.M."/>
            <person name="Ritari J."/>
        </authorList>
    </citation>
    <scope>NUCLEOTIDE SEQUENCE [LARGE SCALE GENOMIC DNA]</scope>
    <source>
        <strain evidence="2">AF211</strain>
    </source>
</reference>
<accession>A0A0S2W498</accession>
<dbReference type="STRING" id="1297617.IB211_01758c"/>
<name>A0A0S2W498_9FIRM</name>
<proteinExistence type="predicted"/>
<gene>
    <name evidence="1" type="ORF">IB211_01758c</name>
</gene>
<dbReference type="EMBL" id="CP011307">
    <property type="protein sequence ID" value="ALP94149.1"/>
    <property type="molecule type" value="Genomic_DNA"/>
</dbReference>
<sequence length="43" mass="4980">MSYYVRTPCPYARKNFLKDLKKGLQSRIITVILNAVKGTITDY</sequence>
<evidence type="ECO:0000313" key="1">
    <source>
        <dbReference type="EMBL" id="ALP94149.1"/>
    </source>
</evidence>
<dbReference type="Proteomes" id="UP000064844">
    <property type="component" value="Chromosome"/>
</dbReference>
<reference evidence="1 2" key="1">
    <citation type="journal article" date="2015" name="Nat. Commun.">
        <title>Production of butyrate from lysine and the Amadori product fructoselysine by a human gut commensal.</title>
        <authorList>
            <person name="Bui T.P."/>
            <person name="Ritari J."/>
            <person name="Boeren S."/>
            <person name="de Waard P."/>
            <person name="Plugge C.M."/>
            <person name="de Vos W.M."/>
        </authorList>
    </citation>
    <scope>NUCLEOTIDE SEQUENCE [LARGE SCALE GENOMIC DNA]</scope>
    <source>
        <strain evidence="1 2">AF211</strain>
    </source>
</reference>
<evidence type="ECO:0000313" key="2">
    <source>
        <dbReference type="Proteomes" id="UP000064844"/>
    </source>
</evidence>
<protein>
    <submittedName>
        <fullName evidence="1">Uncharacterized protein</fullName>
    </submittedName>
</protein>